<dbReference type="AlphaFoldDB" id="A0A3A8P0U0"/>
<dbReference type="EMBL" id="RAWB01000461">
    <property type="protein sequence ID" value="RKH49409.1"/>
    <property type="molecule type" value="Genomic_DNA"/>
</dbReference>
<proteinExistence type="predicted"/>
<reference evidence="6" key="1">
    <citation type="submission" date="2018-09" db="EMBL/GenBank/DDBJ databases">
        <authorList>
            <person name="Livingstone P.G."/>
            <person name="Whitworth D.E."/>
        </authorList>
    </citation>
    <scope>NUCLEOTIDE SEQUENCE [LARGE SCALE GENOMIC DNA]</scope>
    <source>
        <strain evidence="6">CA051B</strain>
    </source>
</reference>
<dbReference type="Gene3D" id="2.60.40.10">
    <property type="entry name" value="Immunoglobulins"/>
    <property type="match status" value="5"/>
</dbReference>
<dbReference type="Pfam" id="PF22073">
    <property type="entry name" value="Cep192_D4"/>
    <property type="match status" value="1"/>
</dbReference>
<dbReference type="GO" id="GO:0005737">
    <property type="term" value="C:cytoplasm"/>
    <property type="evidence" value="ECO:0007669"/>
    <property type="project" value="UniProtKB-SubCell"/>
</dbReference>
<protein>
    <submittedName>
        <fullName evidence="5">Choice-of-anchor D domain-containing protein</fullName>
    </submittedName>
</protein>
<evidence type="ECO:0000313" key="5">
    <source>
        <dbReference type="EMBL" id="RKH49409.1"/>
    </source>
</evidence>
<gene>
    <name evidence="5" type="ORF">D7V93_31940</name>
</gene>
<name>A0A3A8P0U0_9BACT</name>
<organism evidence="5 6">
    <name type="scientific">Corallococcus llansteffanensis</name>
    <dbReference type="NCBI Taxonomy" id="2316731"/>
    <lineage>
        <taxon>Bacteria</taxon>
        <taxon>Pseudomonadati</taxon>
        <taxon>Myxococcota</taxon>
        <taxon>Myxococcia</taxon>
        <taxon>Myxococcales</taxon>
        <taxon>Cystobacterineae</taxon>
        <taxon>Myxococcaceae</taxon>
        <taxon>Corallococcus</taxon>
    </lineage>
</organism>
<dbReference type="InterPro" id="IPR036465">
    <property type="entry name" value="vWFA_dom_sf"/>
</dbReference>
<evidence type="ECO:0000256" key="1">
    <source>
        <dbReference type="ARBA" id="ARBA00004496"/>
    </source>
</evidence>
<evidence type="ECO:0000313" key="6">
    <source>
        <dbReference type="Proteomes" id="UP000272888"/>
    </source>
</evidence>
<comment type="subcellular location">
    <subcellularLocation>
        <location evidence="1">Cytoplasm</location>
    </subcellularLocation>
</comment>
<evidence type="ECO:0000259" key="3">
    <source>
        <dbReference type="Pfam" id="PF15780"/>
    </source>
</evidence>
<dbReference type="PROSITE" id="PS51257">
    <property type="entry name" value="PROKAR_LIPOPROTEIN"/>
    <property type="match status" value="1"/>
</dbReference>
<dbReference type="Proteomes" id="UP000272888">
    <property type="component" value="Unassembled WGS sequence"/>
</dbReference>
<sequence length="991" mass="105269">MGRLRVTRLAVGQHLLGLLAVVLLSGCADRERSSLADGRLTATPGGVDFERVAIFDARESQVTLRNVGRARITVDEAWVEGPEGAYKAEFTHEGPHSLVPGSECTLKVRFAPLAEGGLPAVLVIRSDTRIEPLMRIPLNGAGVDAWARVSPRKLDFGRIEADSTKSLGVTLENPTDLPVMVTPKLVGADKDEFVAEAVTVNPGERKELQVAFNPVRVGRKQIALAVSPCHGCADVPVQVTAEALERAVVAEPEVLDFGAVPVDRDAIKASSLRNISTEPVTVTSLMLDGTDASFSQANTGLPLVLQPGEVRGFEIRYSPSHMGPATDRVVYSVVSKRHPTLPVPLRGFGGASELCVSPLTYDFGEQPLGSKVRVIVNVKNCGTDNAGPLTINALTWTPDPSGELQFNHKPLATPYTLPPNGEVNLEIYYEPSREGSAAGSLVMTTNAFSAATVQLDFFGRAKAHAPCDLTVTPQLVDFGTVPPGRGAVLGVKLENKGADLCPVKNIRVANDGGGVFRMPGGDLFGGIIYPGEWFSFQVSFQAPFTGGDFAGELQIEQYNPVTPVVQVPLTAHSQTTCLVASPWFVDFGLARKDCRPAPREVNYLNACTTPVTISNVFIGPGTTDSEFTLLDHPAPPAFLLQPGESFTVGVDYFAQVTGMNLSPLFVDSSDLPIPLMVPLIGESSKKVEKTDAFVQQDVSKVDVLFVVDNTASMVEEHPRLVSAIPSFVDAARNKAVDLNLAVTTTGISAVSGACPGGALGGEAGRFFPVDNTRQRILTLATPDVTTVLQQNMQVGQCAQVEQGFEAMRRALTPPLVNNADDPRTSMPNDGNQGFLRDSAALVVVFVGDEDDHSPDAVSTYVQWAQQRKGENQPQRATFFAIAPTKTACATAGGAGTRYADAAAQTGGEVLNVCAPDYAPLLKQVASKAFSAQDRFPLSEEPDAGTVVVTVNGTPTTTGWTYDAASNSVVFSVVPPPGAKVNITYRRACAND</sequence>
<dbReference type="Gene3D" id="3.40.50.410">
    <property type="entry name" value="von Willebrand factor, type A domain"/>
    <property type="match status" value="1"/>
</dbReference>
<dbReference type="NCBIfam" id="NF012200">
    <property type="entry name" value="choice_anch_D"/>
    <property type="match status" value="3"/>
</dbReference>
<dbReference type="Pfam" id="PF15780">
    <property type="entry name" value="ASH"/>
    <property type="match status" value="1"/>
</dbReference>
<dbReference type="PANTHER" id="PTHR23053:SF0">
    <property type="entry name" value="HYDROCEPHALUS-INDUCING PROTEIN HOMOLOG"/>
    <property type="match status" value="1"/>
</dbReference>
<dbReference type="PANTHER" id="PTHR23053">
    <property type="entry name" value="DLEC1 DELETED IN LUNG AND ESOPHAGEAL CANCER 1"/>
    <property type="match status" value="1"/>
</dbReference>
<keyword evidence="2" id="KW-0963">Cytoplasm</keyword>
<evidence type="ECO:0000256" key="2">
    <source>
        <dbReference type="ARBA" id="ARBA00022490"/>
    </source>
</evidence>
<evidence type="ECO:0000259" key="4">
    <source>
        <dbReference type="Pfam" id="PF22073"/>
    </source>
</evidence>
<keyword evidence="6" id="KW-1185">Reference proteome</keyword>
<feature type="domain" description="Cep192/Spd-2-like" evidence="4">
    <location>
        <begin position="253"/>
        <end position="350"/>
    </location>
</feature>
<comment type="caution">
    <text evidence="5">The sequence shown here is derived from an EMBL/GenBank/DDBJ whole genome shotgun (WGS) entry which is preliminary data.</text>
</comment>
<feature type="domain" description="Abnormal spindle-like microcephaly-associated protein ASH" evidence="3">
    <location>
        <begin position="46"/>
        <end position="130"/>
    </location>
</feature>
<dbReference type="InterPro" id="IPR054090">
    <property type="entry name" value="Cep192_Spd-2-like_dom"/>
</dbReference>
<dbReference type="InterPro" id="IPR033305">
    <property type="entry name" value="Hydin-like"/>
</dbReference>
<accession>A0A3A8P0U0</accession>
<dbReference type="InterPro" id="IPR031549">
    <property type="entry name" value="ASH"/>
</dbReference>
<dbReference type="InterPro" id="IPR013783">
    <property type="entry name" value="Ig-like_fold"/>
</dbReference>